<dbReference type="AlphaFoldDB" id="A0A1A8TH65"/>
<organism evidence="1 2">
    <name type="scientific">Marinomonas spartinae</name>
    <dbReference type="NCBI Taxonomy" id="1792290"/>
    <lineage>
        <taxon>Bacteria</taxon>
        <taxon>Pseudomonadati</taxon>
        <taxon>Pseudomonadota</taxon>
        <taxon>Gammaproteobacteria</taxon>
        <taxon>Oceanospirillales</taxon>
        <taxon>Oceanospirillaceae</taxon>
        <taxon>Marinomonas</taxon>
    </lineage>
</organism>
<protein>
    <submittedName>
        <fullName evidence="1">Uncharacterized protein</fullName>
    </submittedName>
</protein>
<gene>
    <name evidence="1" type="ORF">MSP8886_02302</name>
</gene>
<dbReference type="EMBL" id="FLOB01000004">
    <property type="protein sequence ID" value="SBS31985.1"/>
    <property type="molecule type" value="Genomic_DNA"/>
</dbReference>
<accession>A0A1A8TH65</accession>
<dbReference type="Proteomes" id="UP000092544">
    <property type="component" value="Unassembled WGS sequence"/>
</dbReference>
<proteinExistence type="predicted"/>
<dbReference type="STRING" id="1792290.MSP8886_02302"/>
<evidence type="ECO:0000313" key="2">
    <source>
        <dbReference type="Proteomes" id="UP000092544"/>
    </source>
</evidence>
<reference evidence="1 2" key="1">
    <citation type="submission" date="2016-06" db="EMBL/GenBank/DDBJ databases">
        <authorList>
            <person name="Kjaerup R.B."/>
            <person name="Dalgaard T.S."/>
            <person name="Juul-Madsen H.R."/>
        </authorList>
    </citation>
    <scope>NUCLEOTIDE SEQUENCE [LARGE SCALE GENOMIC DNA]</scope>
    <source>
        <strain evidence="1 2">CECT 8886</strain>
    </source>
</reference>
<evidence type="ECO:0000313" key="1">
    <source>
        <dbReference type="EMBL" id="SBS31985.1"/>
    </source>
</evidence>
<name>A0A1A8TH65_9GAMM</name>
<keyword evidence="2" id="KW-1185">Reference proteome</keyword>
<sequence>MASYQPYLSITITHSFFTSNLAQQIHLVPTSATQKWLEKNQMFIKNTAGGIGIFFHQDALKATPSIQGSQHLQFKLFSGDAYFRNYTNIPLPHTLCTAEFDIIVNHTENLEASPKQWLSPEQLLDYPKNIISPYDISQNLVGLINLEISADQYFEANKHITLSYEHCETYWKYYFFSIKYSDQLLIDDPKKTYSFEFQELEQMNGRNNVITFHSNTPIPMQQRRNIPFQLRDQYQLILRALPIAHPKNIEIITQENTYHRLCHIYVA</sequence>